<evidence type="ECO:0000256" key="5">
    <source>
        <dbReference type="ARBA" id="ARBA00022840"/>
    </source>
</evidence>
<evidence type="ECO:0000256" key="2">
    <source>
        <dbReference type="ARBA" id="ARBA00022679"/>
    </source>
</evidence>
<proteinExistence type="predicted"/>
<dbReference type="Proteomes" id="UP001244341">
    <property type="component" value="Chromosome 9b"/>
</dbReference>
<evidence type="ECO:0000259" key="7">
    <source>
        <dbReference type="PROSITE" id="PS50011"/>
    </source>
</evidence>
<protein>
    <recommendedName>
        <fullName evidence="7">Protein kinase domain-containing protein</fullName>
    </recommendedName>
</protein>
<evidence type="ECO:0000256" key="3">
    <source>
        <dbReference type="ARBA" id="ARBA00022741"/>
    </source>
</evidence>
<feature type="region of interest" description="Disordered" evidence="6">
    <location>
        <begin position="140"/>
        <end position="159"/>
    </location>
</feature>
<dbReference type="Pfam" id="PF00069">
    <property type="entry name" value="Pkinase"/>
    <property type="match status" value="1"/>
</dbReference>
<keyword evidence="5" id="KW-0067">ATP-binding</keyword>
<evidence type="ECO:0000256" key="4">
    <source>
        <dbReference type="ARBA" id="ARBA00022777"/>
    </source>
</evidence>
<dbReference type="InterPro" id="IPR008271">
    <property type="entry name" value="Ser/Thr_kinase_AS"/>
</dbReference>
<dbReference type="PANTHER" id="PTHR24349">
    <property type="entry name" value="SERINE/THREONINE-PROTEIN KINASE"/>
    <property type="match status" value="1"/>
</dbReference>
<keyword evidence="3" id="KW-0547">Nucleotide-binding</keyword>
<keyword evidence="9" id="KW-1185">Reference proteome</keyword>
<keyword evidence="2" id="KW-0808">Transferase</keyword>
<dbReference type="Gene3D" id="1.10.510.10">
    <property type="entry name" value="Transferase(Phosphotransferase) domain 1"/>
    <property type="match status" value="1"/>
</dbReference>
<dbReference type="SUPFAM" id="SSF56112">
    <property type="entry name" value="Protein kinase-like (PK-like)"/>
    <property type="match status" value="1"/>
</dbReference>
<sequence>MSPAAVASRLAGLVPYAGRDGTAVDGAAAVSDEVSPFMTMQNDGRIPSALRQSSTSFNNKDAYSYTAGVQAMQQDHIAATAQRPPVPRRSSETGTAQRRSTAGGDQQAYGMPAVVPFMPLSSGWNSLDDELGQELSIELHKQKQPQHAADQGHSSLDHRCPLRSGLARCQLHAQQQQHGGANSPKLEVSTSLRTALVQLEHTASVHANRLRERLHCGLARLTSFSPQAEGVLRLPVGREVLRDWEFGPEIGSGASCVTRLVQSRLTGEPAACKTINKSGIFRSAALKAAMLGVQRELAIMQHTSGHPHVVQLRGIYEDARALHLVMDWCAGGCLEALVACKLPEGKLQEPAAAAVAKAVLEVLAHVHERGVVHRDIKPGNVLLCSLNEDAPGELTTDCVKVTDFGISVPFTPGRPLTELAGTMEYLAPEVLQRCYGTAADVWSTGVMLHELLCGQLPFAGDTLEQMAQCIQKTEVDLSGPAWAGVSHEAKQLVALCLQKDPRDRPTARQLLDTFAAWLELGSGV</sequence>
<gene>
    <name evidence="8" type="ORF">OEZ85_009804</name>
</gene>
<dbReference type="InterPro" id="IPR000719">
    <property type="entry name" value="Prot_kinase_dom"/>
</dbReference>
<reference evidence="8 9" key="1">
    <citation type="submission" date="2023-05" db="EMBL/GenBank/DDBJ databases">
        <title>A 100% complete, gapless, phased diploid assembly of the Scenedesmus obliquus UTEX 3031 genome.</title>
        <authorList>
            <person name="Biondi T.C."/>
            <person name="Hanschen E.R."/>
            <person name="Kwon T."/>
            <person name="Eng W."/>
            <person name="Kruse C.P.S."/>
            <person name="Koehler S.I."/>
            <person name="Kunde Y."/>
            <person name="Gleasner C.D."/>
            <person name="You Mak K.T."/>
            <person name="Polle J."/>
            <person name="Hovde B.T."/>
            <person name="Starkenburg S.R."/>
        </authorList>
    </citation>
    <scope>NUCLEOTIDE SEQUENCE [LARGE SCALE GENOMIC DNA]</scope>
    <source>
        <strain evidence="8 9">DOE0152z</strain>
    </source>
</reference>
<feature type="domain" description="Protein kinase" evidence="7">
    <location>
        <begin position="244"/>
        <end position="518"/>
    </location>
</feature>
<name>A0ABY8UA48_TETOB</name>
<evidence type="ECO:0000313" key="8">
    <source>
        <dbReference type="EMBL" id="WIA18339.1"/>
    </source>
</evidence>
<feature type="region of interest" description="Disordered" evidence="6">
    <location>
        <begin position="78"/>
        <end position="110"/>
    </location>
</feature>
<organism evidence="8 9">
    <name type="scientific">Tetradesmus obliquus</name>
    <name type="common">Green alga</name>
    <name type="synonym">Acutodesmus obliquus</name>
    <dbReference type="NCBI Taxonomy" id="3088"/>
    <lineage>
        <taxon>Eukaryota</taxon>
        <taxon>Viridiplantae</taxon>
        <taxon>Chlorophyta</taxon>
        <taxon>core chlorophytes</taxon>
        <taxon>Chlorophyceae</taxon>
        <taxon>CS clade</taxon>
        <taxon>Sphaeropleales</taxon>
        <taxon>Scenedesmaceae</taxon>
        <taxon>Tetradesmus</taxon>
    </lineage>
</organism>
<feature type="compositionally biased region" description="Polar residues" evidence="6">
    <location>
        <begin position="92"/>
        <end position="104"/>
    </location>
</feature>
<dbReference type="PROSITE" id="PS00108">
    <property type="entry name" value="PROTEIN_KINASE_ST"/>
    <property type="match status" value="1"/>
</dbReference>
<accession>A0ABY8UA48</accession>
<dbReference type="InterPro" id="IPR011009">
    <property type="entry name" value="Kinase-like_dom_sf"/>
</dbReference>
<keyword evidence="4" id="KW-0418">Kinase</keyword>
<evidence type="ECO:0000256" key="6">
    <source>
        <dbReference type="SAM" id="MobiDB-lite"/>
    </source>
</evidence>
<evidence type="ECO:0000256" key="1">
    <source>
        <dbReference type="ARBA" id="ARBA00022527"/>
    </source>
</evidence>
<dbReference type="EMBL" id="CP126216">
    <property type="protein sequence ID" value="WIA18339.1"/>
    <property type="molecule type" value="Genomic_DNA"/>
</dbReference>
<evidence type="ECO:0000313" key="9">
    <source>
        <dbReference type="Proteomes" id="UP001244341"/>
    </source>
</evidence>
<dbReference type="InterPro" id="IPR050205">
    <property type="entry name" value="CDPK_Ser/Thr_kinases"/>
</dbReference>
<dbReference type="SMART" id="SM00220">
    <property type="entry name" value="S_TKc"/>
    <property type="match status" value="1"/>
</dbReference>
<dbReference type="PROSITE" id="PS50011">
    <property type="entry name" value="PROTEIN_KINASE_DOM"/>
    <property type="match status" value="1"/>
</dbReference>
<keyword evidence="1" id="KW-0723">Serine/threonine-protein kinase</keyword>
<dbReference type="Gene3D" id="3.30.200.20">
    <property type="entry name" value="Phosphorylase Kinase, domain 1"/>
    <property type="match status" value="1"/>
</dbReference>